<keyword evidence="3" id="KW-1185">Reference proteome</keyword>
<comment type="caution">
    <text evidence="2">The sequence shown here is derived from an EMBL/GenBank/DDBJ whole genome shotgun (WGS) entry which is preliminary data.</text>
</comment>
<protein>
    <recommendedName>
        <fullName evidence="1">Glycosyltransferase 61 catalytic domain-containing protein</fullName>
    </recommendedName>
</protein>
<evidence type="ECO:0000313" key="2">
    <source>
        <dbReference type="EMBL" id="KAK9825670.1"/>
    </source>
</evidence>
<organism evidence="2 3">
    <name type="scientific">Elliptochloris bilobata</name>
    <dbReference type="NCBI Taxonomy" id="381761"/>
    <lineage>
        <taxon>Eukaryota</taxon>
        <taxon>Viridiplantae</taxon>
        <taxon>Chlorophyta</taxon>
        <taxon>core chlorophytes</taxon>
        <taxon>Trebouxiophyceae</taxon>
        <taxon>Trebouxiophyceae incertae sedis</taxon>
        <taxon>Elliptochloris clade</taxon>
        <taxon>Elliptochloris</taxon>
    </lineage>
</organism>
<name>A0AAW1QW18_9CHLO</name>
<dbReference type="Pfam" id="PF04577">
    <property type="entry name" value="Glyco_transf_61"/>
    <property type="match status" value="1"/>
</dbReference>
<dbReference type="Proteomes" id="UP001445335">
    <property type="component" value="Unassembled WGS sequence"/>
</dbReference>
<feature type="domain" description="Glycosyltransferase 61 catalytic" evidence="1">
    <location>
        <begin position="73"/>
        <end position="271"/>
    </location>
</feature>
<dbReference type="InterPro" id="IPR049625">
    <property type="entry name" value="Glyco_transf_61_cat"/>
</dbReference>
<dbReference type="GO" id="GO:0016757">
    <property type="term" value="F:glycosyltransferase activity"/>
    <property type="evidence" value="ECO:0007669"/>
    <property type="project" value="InterPro"/>
</dbReference>
<accession>A0AAW1QW18</accession>
<dbReference type="AlphaFoldDB" id="A0AAW1QW18"/>
<evidence type="ECO:0000313" key="3">
    <source>
        <dbReference type="Proteomes" id="UP001445335"/>
    </source>
</evidence>
<proteinExistence type="predicted"/>
<evidence type="ECO:0000259" key="1">
    <source>
        <dbReference type="Pfam" id="PF04577"/>
    </source>
</evidence>
<reference evidence="2 3" key="1">
    <citation type="journal article" date="2024" name="Nat. Commun.">
        <title>Phylogenomics reveals the evolutionary origins of lichenization in chlorophyte algae.</title>
        <authorList>
            <person name="Puginier C."/>
            <person name="Libourel C."/>
            <person name="Otte J."/>
            <person name="Skaloud P."/>
            <person name="Haon M."/>
            <person name="Grisel S."/>
            <person name="Petersen M."/>
            <person name="Berrin J.G."/>
            <person name="Delaux P.M."/>
            <person name="Dal Grande F."/>
            <person name="Keller J."/>
        </authorList>
    </citation>
    <scope>NUCLEOTIDE SEQUENCE [LARGE SCALE GENOMIC DNA]</scope>
    <source>
        <strain evidence="2 3">SAG 245.80</strain>
    </source>
</reference>
<dbReference type="EMBL" id="JALJOU010000071">
    <property type="protein sequence ID" value="KAK9825670.1"/>
    <property type="molecule type" value="Genomic_DNA"/>
</dbReference>
<gene>
    <name evidence="2" type="ORF">WJX81_000688</name>
</gene>
<sequence length="335" mass="36010">MRQFVFWEPRYTSGAIDVVLDGRLAPSDALYSDCGWDSDPDDAVSKPGARGGRALHVPGTLLFALAPDGWSLQHFLDGVLPKLVQARELLAHPSVKVLAESHPELHPIVDELLAALNVTAERRVRPPASQAYTLADLAAGAEDVGVSADRLVLPCRTPAIHPQLWQQAQELLGVRAVPAIERNIVAYLPRDRGGGVGAFNGGRHIANEDVLLDNLVAALEGRRERLQVFRHTEYETLPALLAFWARVGVVIGPHGGALSNVMFVPPGGAVVELFPVDPVTRAPPPQLASGGMMYYLHAALLGHKYHFVHAEAVGEELFVDPAAVVRALELALGAD</sequence>